<dbReference type="OrthoDB" id="512920at2759"/>
<dbReference type="Gene3D" id="3.40.50.2000">
    <property type="entry name" value="Glycogen Phosphorylase B"/>
    <property type="match status" value="2"/>
</dbReference>
<dbReference type="Pfam" id="PF26127">
    <property type="entry name" value="12TM_Mok13"/>
    <property type="match status" value="1"/>
</dbReference>
<dbReference type="GO" id="GO:0016052">
    <property type="term" value="P:carbohydrate catabolic process"/>
    <property type="evidence" value="ECO:0007669"/>
    <property type="project" value="UniProtKB-ARBA"/>
</dbReference>
<evidence type="ECO:0000256" key="5">
    <source>
        <dbReference type="ARBA" id="ARBA00023316"/>
    </source>
</evidence>
<feature type="transmembrane region" description="Helical" evidence="9">
    <location>
        <begin position="2073"/>
        <end position="2096"/>
    </location>
</feature>
<name>A0A4S4N6S9_9APHY</name>
<dbReference type="Proteomes" id="UP000308730">
    <property type="component" value="Unassembled WGS sequence"/>
</dbReference>
<dbReference type="SUPFAM" id="SSF51445">
    <property type="entry name" value="(Trans)glycosidases"/>
    <property type="match status" value="1"/>
</dbReference>
<keyword evidence="9" id="KW-1133">Transmembrane helix</keyword>
<dbReference type="EMBL" id="SGPM01000002">
    <property type="protein sequence ID" value="THH33937.1"/>
    <property type="molecule type" value="Genomic_DNA"/>
</dbReference>
<dbReference type="FunFam" id="3.40.50.2000:FF:000157">
    <property type="entry name" value="Alpha-1,3-glucan synthase, variant"/>
    <property type="match status" value="1"/>
</dbReference>
<feature type="transmembrane region" description="Helical" evidence="9">
    <location>
        <begin position="2041"/>
        <end position="2061"/>
    </location>
</feature>
<dbReference type="InterPro" id="IPR006047">
    <property type="entry name" value="GH13_cat_dom"/>
</dbReference>
<evidence type="ECO:0000256" key="3">
    <source>
        <dbReference type="ARBA" id="ARBA00022676"/>
    </source>
</evidence>
<dbReference type="Pfam" id="PF00534">
    <property type="entry name" value="Glycos_transf_1"/>
    <property type="match status" value="1"/>
</dbReference>
<dbReference type="Pfam" id="PF26122">
    <property type="entry name" value="CBM_Mok13"/>
    <property type="match status" value="1"/>
</dbReference>
<evidence type="ECO:0000256" key="9">
    <source>
        <dbReference type="SAM" id="Phobius"/>
    </source>
</evidence>
<dbReference type="InterPro" id="IPR017853">
    <property type="entry name" value="GH"/>
</dbReference>
<dbReference type="PANTHER" id="PTHR47182:SF2">
    <property type="entry name" value="CELL WALL ALPHA-1,3-GLUCAN SYNTHASE AGS1"/>
    <property type="match status" value="1"/>
</dbReference>
<dbReference type="FunFam" id="3.40.50.2000:FF:000052">
    <property type="entry name" value="Alpha-1,3-glucan synthase Ags2"/>
    <property type="match status" value="1"/>
</dbReference>
<feature type="compositionally biased region" description="Polar residues" evidence="8">
    <location>
        <begin position="1723"/>
        <end position="1733"/>
    </location>
</feature>
<feature type="transmembrane region" description="Helical" evidence="9">
    <location>
        <begin position="2011"/>
        <end position="2029"/>
    </location>
</feature>
<evidence type="ECO:0000256" key="6">
    <source>
        <dbReference type="ARBA" id="ARBA00026248"/>
    </source>
</evidence>
<keyword evidence="4" id="KW-0808">Transferase</keyword>
<dbReference type="Pfam" id="PF08323">
    <property type="entry name" value="Glyco_transf_5"/>
    <property type="match status" value="1"/>
</dbReference>
<comment type="similarity">
    <text evidence="1">Belongs to the glycosyltransferase group 1 family.</text>
</comment>
<dbReference type="GO" id="GO:0047657">
    <property type="term" value="F:alpha-1,3-glucan synthase activity"/>
    <property type="evidence" value="ECO:0007669"/>
    <property type="project" value="UniProtKB-EC"/>
</dbReference>
<organism evidence="12 13">
    <name type="scientific">Antrodiella citrinella</name>
    <dbReference type="NCBI Taxonomy" id="2447956"/>
    <lineage>
        <taxon>Eukaryota</taxon>
        <taxon>Fungi</taxon>
        <taxon>Dikarya</taxon>
        <taxon>Basidiomycota</taxon>
        <taxon>Agaricomycotina</taxon>
        <taxon>Agaricomycetes</taxon>
        <taxon>Polyporales</taxon>
        <taxon>Steccherinaceae</taxon>
        <taxon>Antrodiella</taxon>
    </lineage>
</organism>
<feature type="transmembrane region" description="Helical" evidence="9">
    <location>
        <begin position="1972"/>
        <end position="1991"/>
    </location>
</feature>
<keyword evidence="6" id="KW-0462">Maltose metabolism</keyword>
<dbReference type="InterPro" id="IPR013534">
    <property type="entry name" value="Starch_synth_cat_dom"/>
</dbReference>
<evidence type="ECO:0000256" key="4">
    <source>
        <dbReference type="ARBA" id="ARBA00022679"/>
    </source>
</evidence>
<accession>A0A4S4N6S9</accession>
<evidence type="ECO:0000256" key="7">
    <source>
        <dbReference type="ARBA" id="ARBA00048960"/>
    </source>
</evidence>
<comment type="caution">
    <text evidence="12">The sequence shown here is derived from an EMBL/GenBank/DDBJ whole genome shotgun (WGS) entry which is preliminary data.</text>
</comment>
<keyword evidence="5" id="KW-0961">Cell wall biogenesis/degradation</keyword>
<feature type="chain" id="PRO_5020297070" description="alpha-1,3-glucan synthase" evidence="10">
    <location>
        <begin position="20"/>
        <end position="2336"/>
    </location>
</feature>
<dbReference type="Pfam" id="PF26108">
    <property type="entry name" value="GH_Mok13"/>
    <property type="match status" value="1"/>
</dbReference>
<dbReference type="Pfam" id="PF26111">
    <property type="entry name" value="Ig_Mok13"/>
    <property type="match status" value="1"/>
</dbReference>
<evidence type="ECO:0000256" key="8">
    <source>
        <dbReference type="SAM" id="MobiDB-lite"/>
    </source>
</evidence>
<dbReference type="Pfam" id="PF26114">
    <property type="entry name" value="Ig_2_Mok13"/>
    <property type="match status" value="1"/>
</dbReference>
<dbReference type="InterPro" id="IPR058656">
    <property type="entry name" value="Mok11-13/Ags1-like_GH"/>
</dbReference>
<dbReference type="SMART" id="SM00642">
    <property type="entry name" value="Aamy"/>
    <property type="match status" value="1"/>
</dbReference>
<feature type="transmembrane region" description="Helical" evidence="9">
    <location>
        <begin position="1948"/>
        <end position="1965"/>
    </location>
</feature>
<dbReference type="CDD" id="cd03791">
    <property type="entry name" value="GT5_Glycogen_synthase_DULL1-like"/>
    <property type="match status" value="1"/>
</dbReference>
<dbReference type="EC" id="2.4.1.183" evidence="2"/>
<feature type="region of interest" description="Disordered" evidence="8">
    <location>
        <begin position="1855"/>
        <end position="1886"/>
    </location>
</feature>
<feature type="compositionally biased region" description="Polar residues" evidence="8">
    <location>
        <begin position="779"/>
        <end position="790"/>
    </location>
</feature>
<keyword evidence="9" id="KW-0472">Membrane</keyword>
<evidence type="ECO:0000259" key="11">
    <source>
        <dbReference type="SMART" id="SM00642"/>
    </source>
</evidence>
<feature type="domain" description="Glycosyl hydrolase family 13 catalytic" evidence="11">
    <location>
        <begin position="65"/>
        <end position="521"/>
    </location>
</feature>
<dbReference type="InterPro" id="IPR045857">
    <property type="entry name" value="O16G_dom_2"/>
</dbReference>
<dbReference type="GO" id="GO:0009277">
    <property type="term" value="C:fungal-type cell wall"/>
    <property type="evidence" value="ECO:0007669"/>
    <property type="project" value="TreeGrafter"/>
</dbReference>
<dbReference type="InterPro" id="IPR058655">
    <property type="entry name" value="Mok11-14/Ags1-like"/>
</dbReference>
<dbReference type="InterPro" id="IPR058654">
    <property type="entry name" value="Mok11-14/Ags1-like_TM"/>
</dbReference>
<feature type="region of interest" description="Disordered" evidence="8">
    <location>
        <begin position="775"/>
        <end position="796"/>
    </location>
</feature>
<dbReference type="SUPFAM" id="SSF53756">
    <property type="entry name" value="UDP-Glycosyltransferase/glycogen phosphorylase"/>
    <property type="match status" value="1"/>
</dbReference>
<keyword evidence="9" id="KW-0812">Transmembrane</keyword>
<dbReference type="Gene3D" id="3.90.400.10">
    <property type="entry name" value="Oligo-1,6-glucosidase, Domain 2"/>
    <property type="match status" value="1"/>
</dbReference>
<dbReference type="InterPro" id="IPR058659">
    <property type="entry name" value="Mok11-13/Ags1-like_CBM"/>
</dbReference>
<evidence type="ECO:0000256" key="10">
    <source>
        <dbReference type="SAM" id="SignalP"/>
    </source>
</evidence>
<dbReference type="InterPro" id="IPR001296">
    <property type="entry name" value="Glyco_trans_1"/>
</dbReference>
<evidence type="ECO:0000256" key="2">
    <source>
        <dbReference type="ARBA" id="ARBA00012688"/>
    </source>
</evidence>
<dbReference type="Gene3D" id="3.20.20.80">
    <property type="entry name" value="Glycosidases"/>
    <property type="match status" value="2"/>
</dbReference>
<dbReference type="GO" id="GO:0070600">
    <property type="term" value="P:fungal-type cell wall (1-&gt;3)-alpha-glucan biosynthetic process"/>
    <property type="evidence" value="ECO:0007669"/>
    <property type="project" value="TreeGrafter"/>
</dbReference>
<evidence type="ECO:0000313" key="12">
    <source>
        <dbReference type="EMBL" id="THH33937.1"/>
    </source>
</evidence>
<evidence type="ECO:0000256" key="1">
    <source>
        <dbReference type="ARBA" id="ARBA00006122"/>
    </source>
</evidence>
<feature type="transmembrane region" description="Helical" evidence="9">
    <location>
        <begin position="1059"/>
        <end position="1085"/>
    </location>
</feature>
<dbReference type="FunFam" id="3.20.20.80:FF:000162">
    <property type="entry name" value="Cell wall alpha-1,3-glucan synthase mok12"/>
    <property type="match status" value="1"/>
</dbReference>
<dbReference type="InterPro" id="IPR058657">
    <property type="entry name" value="Mok11-13/Ags1-like_Ig"/>
</dbReference>
<feature type="transmembrane region" description="Helical" evidence="9">
    <location>
        <begin position="2156"/>
        <end position="2179"/>
    </location>
</feature>
<keyword evidence="13" id="KW-1185">Reference proteome</keyword>
<feature type="transmembrane region" description="Helical" evidence="9">
    <location>
        <begin position="2260"/>
        <end position="2278"/>
    </location>
</feature>
<feature type="compositionally biased region" description="Low complexity" evidence="8">
    <location>
        <begin position="1685"/>
        <end position="1699"/>
    </location>
</feature>
<comment type="catalytic activity">
    <reaction evidence="7">
        <text>[(1-&gt;3)-alpha-D-glucosyl](n) + UDP-alpha-D-glucose = [(1-&gt;3)-alpha-D-glucosyl](n+1) + UDP + H(+)</text>
        <dbReference type="Rhea" id="RHEA:19749"/>
        <dbReference type="Rhea" id="RHEA-COMP:11150"/>
        <dbReference type="Rhea" id="RHEA-COMP:11151"/>
        <dbReference type="ChEBI" id="CHEBI:15378"/>
        <dbReference type="ChEBI" id="CHEBI:28100"/>
        <dbReference type="ChEBI" id="CHEBI:58223"/>
        <dbReference type="ChEBI" id="CHEBI:58885"/>
        <dbReference type="EC" id="2.4.1.183"/>
    </reaction>
</comment>
<keyword evidence="10" id="KW-0732">Signal</keyword>
<gene>
    <name evidence="12" type="ORF">EUX98_g261</name>
</gene>
<reference evidence="12 13" key="1">
    <citation type="submission" date="2019-02" db="EMBL/GenBank/DDBJ databases">
        <title>Genome sequencing of the rare red list fungi Antrodiella citrinella (Flaviporus citrinellus).</title>
        <authorList>
            <person name="Buettner E."/>
            <person name="Kellner H."/>
        </authorList>
    </citation>
    <scope>NUCLEOTIDE SEQUENCE [LARGE SCALE GENOMIC DNA]</scope>
    <source>
        <strain evidence="12 13">DSM 108506</strain>
    </source>
</reference>
<dbReference type="InterPro" id="IPR058658">
    <property type="entry name" value="Mok11-13/Ags1-like_Ig_2"/>
</dbReference>
<feature type="transmembrane region" description="Helical" evidence="9">
    <location>
        <begin position="2308"/>
        <end position="2327"/>
    </location>
</feature>
<keyword evidence="3" id="KW-0328">Glycosyltransferase</keyword>
<feature type="transmembrane region" description="Helical" evidence="9">
    <location>
        <begin position="1914"/>
        <end position="1936"/>
    </location>
</feature>
<dbReference type="Pfam" id="PF00128">
    <property type="entry name" value="Alpha-amylase"/>
    <property type="match status" value="1"/>
</dbReference>
<dbReference type="FunFam" id="3.20.20.80:FF:000114">
    <property type="entry name" value="Cell wall alpha-1,3-glucan synthase ags1"/>
    <property type="match status" value="1"/>
</dbReference>
<dbReference type="PANTHER" id="PTHR47182">
    <property type="entry name" value="CELL WALL ALPHA-1,3-GLUCAN SYNTHASE AGS1-RELATED"/>
    <property type="match status" value="1"/>
</dbReference>
<protein>
    <recommendedName>
        <fullName evidence="2">alpha-1,3-glucan synthase</fullName>
        <ecNumber evidence="2">2.4.1.183</ecNumber>
    </recommendedName>
</protein>
<dbReference type="GO" id="GO:0000023">
    <property type="term" value="P:maltose metabolic process"/>
    <property type="evidence" value="ECO:0007669"/>
    <property type="project" value="UniProtKB-KW"/>
</dbReference>
<dbReference type="GO" id="GO:0090599">
    <property type="term" value="F:alpha-glucosidase activity"/>
    <property type="evidence" value="ECO:0007669"/>
    <property type="project" value="UniProtKB-ARBA"/>
</dbReference>
<evidence type="ECO:0000313" key="13">
    <source>
        <dbReference type="Proteomes" id="UP000308730"/>
    </source>
</evidence>
<feature type="signal peptide" evidence="10">
    <location>
        <begin position="1"/>
        <end position="19"/>
    </location>
</feature>
<sequence length="2336" mass="260029">MRWCSALVSLLSLAPAVWSSPYRADLVAYNLNTNQNATTATDYSTTKLPKYNPSPANWREIPFYTILLDKFADGDPTNNDYFETIYEYDWRETQLRFGGDIKGLSSRLDYIQGMGVKGIFISGTPFLNMLWQADSYSPLDFTVLDPHGGSIADYQAFVTELHSRGMYIMMDFTVGTMADLVGFDGFLNTSAPFTLDEHNAVWKDPIYFPWGFQEYKDFEIINAYNNSCVLPTFWQDDGTVIDIGKSSGCMQSDFDQYGDMEAFGVHPDWQRQLAKFASVQDRLREWKPEVMAKLQNFACMAITALDIDAIRIDKATQVTVDALSSWASSARACAAALGKNNFYITGEVTGGDTFGSLYYGRGRTPNMLPPGFLAAANLTAAQNQFFLRDAPLNCLDGVAFHYSIYRSLTRALGMDGNLQVAFDVDTNFVTAWNQMFVNNDFVNAQTGLVDPRHMYGTSNFDVFRWPSLENGTQRSVLGTFITTLVMPGLPLYYYGEEQNFYLYDTSASNYLYGRQSMVGNTAWQRHGCYTLGSTQYFNMPLGKAMLGCEDDWNSLDHFDPTMDTRRVFSHFNYLRTVYNALQDGFNLVQRGNWTHFIQRPGSNETQTEMGLWSITRAGIPGVQTLTGNHTDQVWMLFSNENSTTTWAFDCTSPDWIPSPYPAPVTVRNLFSPYETYVLQNSLSSYNNDSKAPFFGCLPTVTLDPFGFKALVPEAEWVAPLPAITKFLPGHDARIQAESGDANATSLDITLEFNVPMDCASVTAAISFNMSSSGQGGSPTIGTPTCGNVTNPDPAGVTNADISQFSWSTTLQNVPDGILTITVTNPTDQTGVGTGATDHLMVRKGSSQNVMVFPNSDYDNDAFSVSNNVYTFTHKAFGADMLRYSGNFGQNWTAWENWQDTTTLNASVFSGKSVFWDGNHVMVQYWSEAALSSTHIVHADHGYSQARRVPQLLARGPFNQWGFDQGISAQMEQNADGKWELEIMSTWPAYVQLNVWGYDDYYYGDVDGDGVLDRLPPNTQAPNYVNMSAPPHPHLAWALLIDDSTMTWSLEPRGESAVGAIMYALLLSIPLVTGVLAVVLFMWSFYGIRYNKWGVKPKANHSYSILGLGNKSKTNVSDSGHVSEKMFGGHKHSNEIIGWPEDKNKRRKVLIATLEYEIIDWKLKVKIGGLGVMSSLMGKAMTDVDLVWVIPKVKDIEYPPGDPAEPIEVIIFGEPYLIEVETHVLDNITYVILDSPVFRAQTKADPYPARMDDLSSAIFYSTWNQAIAATVRRFPLIDIYHVNDYHGALVPIYLLPKVLPVCLSLHNAEFQGLWPLRTKEEMKEVCSAFNISKEHCTKYVQFGNTFNLLHAAASFISVHQKSIGVAGVSDKYGKRSWARYPALWTLKHVDSLPNPDPTDIAALDENPIALKEIKIDQVAESERPEHKRQAQEWANLKQDPNADLFVFVGRWSKQKGVDVIADVMPSLLEKRPSIQLVCVGPVIDLYGRFAAEKLARLMELYPDRVYSKPEFTALPPYLFSGADFALIPSRDEPFGLVAVEFGRKGALGVGSRLGGLGLMPGWWFPVESTSAEHMMSQLTKTVKMALKSTEEERAMLRARSAVQRFPVVEWRQRMEDFHKRSIAASRGIAGSNAWRTEDCDGGANGRPIEEHDDWNPEFQAYPSQPAWDSRSINDRNSTASSPGQWTPGLTPTGELLPPQLGDDRRGSFSTDVSDNEGDYFAPDRTSTAQPSHNYGNFLEKANKTIARDQKHAPDPFLDAAPSRPFGAHSRVSSVESIASIVTEKQDSPLNKAIASFTDADGGVAQEFVQKLQGLNSHNSKGELSIDKYLQKSEEAFFDKVKKDKLSSAASVRSSQRDSIWGTPAPSTFDHSRPGSPVGSTFAPGQDGYSGPLPNENGDVVMTGIQIAMSREVFSWPIYTIVIAAGQMLSATSFQITLLSGQNWQTNTELYVLGGVFLAASGVWYTLFRLKPSVYVLSLPWLFFGIAFILIGLPSVTPALHPAHDALTSAATWAYAIASAAAFCFFGLNFGEEAGAATEVWTMRACLVQGSQQIWVAALWYWGNSLNGSPLGTVPPWWIVLIVWPLAVISFLFSYLMLYGLPDYYRQTPPKVPNFLRTLFRRKLVLWFLGSEILRDYWLSGPYGRNWSFLWSVPIPKWQILLLVITFFIVIWALMMGILTWLSKTHTWLLPVFAVGLGAPRWCQMLWGTSSLALYIPWAGSGGPYLGISLWLWLGVLDAIQGVGLGMILLQTLSRLHVCATLAFAQIIGSICVMVARATAPNRIGPESVFPDAAKWDFQDGLKGSPLASAPFWVAMICQIVIVIGYFWFYRKEQLARP</sequence>
<feature type="compositionally biased region" description="Polar residues" evidence="8">
    <location>
        <begin position="1673"/>
        <end position="1683"/>
    </location>
</feature>
<proteinExistence type="inferred from homology"/>
<feature type="region of interest" description="Disordered" evidence="8">
    <location>
        <begin position="1631"/>
        <end position="1733"/>
    </location>
</feature>